<feature type="non-terminal residue" evidence="4">
    <location>
        <position position="129"/>
    </location>
</feature>
<evidence type="ECO:0000256" key="3">
    <source>
        <dbReference type="PROSITE-ProRule" id="PRU00221"/>
    </source>
</evidence>
<evidence type="ECO:0000313" key="4">
    <source>
        <dbReference type="EMBL" id="CAG8757001.1"/>
    </source>
</evidence>
<comment type="caution">
    <text evidence="4">The sequence shown here is derived from an EMBL/GenBank/DDBJ whole genome shotgun (WGS) entry which is preliminary data.</text>
</comment>
<feature type="repeat" description="WD" evidence="3">
    <location>
        <begin position="7"/>
        <end position="50"/>
    </location>
</feature>
<dbReference type="SUPFAM" id="SSF50978">
    <property type="entry name" value="WD40 repeat-like"/>
    <property type="match status" value="1"/>
</dbReference>
<keyword evidence="1 3" id="KW-0853">WD repeat</keyword>
<evidence type="ECO:0000256" key="1">
    <source>
        <dbReference type="ARBA" id="ARBA00022574"/>
    </source>
</evidence>
<accession>A0A9N9IYH8</accession>
<dbReference type="InterPro" id="IPR015943">
    <property type="entry name" value="WD40/YVTN_repeat-like_dom_sf"/>
</dbReference>
<dbReference type="PROSITE" id="PS00678">
    <property type="entry name" value="WD_REPEATS_1"/>
    <property type="match status" value="1"/>
</dbReference>
<dbReference type="Proteomes" id="UP000789570">
    <property type="component" value="Unassembled WGS sequence"/>
</dbReference>
<dbReference type="Pfam" id="PF00400">
    <property type="entry name" value="WD40"/>
    <property type="match status" value="2"/>
</dbReference>
<dbReference type="SMART" id="SM00320">
    <property type="entry name" value="WD40"/>
    <property type="match status" value="2"/>
</dbReference>
<proteinExistence type="predicted"/>
<dbReference type="PROSITE" id="PS50082">
    <property type="entry name" value="WD_REPEATS_2"/>
    <property type="match status" value="1"/>
</dbReference>
<keyword evidence="2" id="KW-0677">Repeat</keyword>
<dbReference type="PANTHER" id="PTHR44489">
    <property type="match status" value="1"/>
</dbReference>
<evidence type="ECO:0000313" key="5">
    <source>
        <dbReference type="Proteomes" id="UP000789570"/>
    </source>
</evidence>
<dbReference type="Gene3D" id="2.130.10.10">
    <property type="entry name" value="YVTN repeat-like/Quinoprotein amine dehydrogenase"/>
    <property type="match status" value="1"/>
</dbReference>
<dbReference type="AlphaFoldDB" id="A0A9N9IYH8"/>
<dbReference type="InterPro" id="IPR019775">
    <property type="entry name" value="WD40_repeat_CS"/>
</dbReference>
<name>A0A9N9IYH8_9GLOM</name>
<evidence type="ECO:0000256" key="2">
    <source>
        <dbReference type="ARBA" id="ARBA00022737"/>
    </source>
</evidence>
<organism evidence="4 5">
    <name type="scientific">Funneliformis caledonium</name>
    <dbReference type="NCBI Taxonomy" id="1117310"/>
    <lineage>
        <taxon>Eukaryota</taxon>
        <taxon>Fungi</taxon>
        <taxon>Fungi incertae sedis</taxon>
        <taxon>Mucoromycota</taxon>
        <taxon>Glomeromycotina</taxon>
        <taxon>Glomeromycetes</taxon>
        <taxon>Glomerales</taxon>
        <taxon>Glomeraceae</taxon>
        <taxon>Funneliformis</taxon>
    </lineage>
</organism>
<gene>
    <name evidence="4" type="ORF">FCALED_LOCUS16684</name>
</gene>
<reference evidence="4" key="1">
    <citation type="submission" date="2021-06" db="EMBL/GenBank/DDBJ databases">
        <authorList>
            <person name="Kallberg Y."/>
            <person name="Tangrot J."/>
            <person name="Rosling A."/>
        </authorList>
    </citation>
    <scope>NUCLEOTIDE SEQUENCE</scope>
    <source>
        <strain evidence="4">UK204</strain>
    </source>
</reference>
<sequence length="129" mass="14613">PPENLNTNNHSNDMEFSDFNTSRKSIFIFSASADSTIRMWDLNTGQLLHSTKEHTDIVWDLQCNESRLISVSSDGYIKHYQLNNSRSLAVPKKRSSFNIPFPAVTLAQIDSGVTCLKMTQEWLICGTED</sequence>
<dbReference type="PANTHER" id="PTHR44489:SF11">
    <property type="entry name" value="WD REPEAT DOMAIN 86"/>
    <property type="match status" value="1"/>
</dbReference>
<dbReference type="PROSITE" id="PS50294">
    <property type="entry name" value="WD_REPEATS_REGION"/>
    <property type="match status" value="1"/>
</dbReference>
<dbReference type="InterPro" id="IPR044715">
    <property type="entry name" value="WDR86-like"/>
</dbReference>
<dbReference type="InterPro" id="IPR001680">
    <property type="entry name" value="WD40_rpt"/>
</dbReference>
<feature type="non-terminal residue" evidence="4">
    <location>
        <position position="1"/>
    </location>
</feature>
<protein>
    <submittedName>
        <fullName evidence="4">10457_t:CDS:1</fullName>
    </submittedName>
</protein>
<dbReference type="OrthoDB" id="6262491at2759"/>
<keyword evidence="5" id="KW-1185">Reference proteome</keyword>
<dbReference type="EMBL" id="CAJVPQ010020836">
    <property type="protein sequence ID" value="CAG8757001.1"/>
    <property type="molecule type" value="Genomic_DNA"/>
</dbReference>
<dbReference type="InterPro" id="IPR036322">
    <property type="entry name" value="WD40_repeat_dom_sf"/>
</dbReference>